<accession>A0A096CRG9</accession>
<comment type="caution">
    <text evidence="9">The sequence shown here is derived from an EMBL/GenBank/DDBJ whole genome shotgun (WGS) entry which is preliminary data.</text>
</comment>
<dbReference type="PANTHER" id="PTHR30457">
    <property type="entry name" value="5'-NUCLEOTIDASE SURE"/>
    <property type="match status" value="1"/>
</dbReference>
<comment type="function">
    <text evidence="7">Nucleotidase that shows phosphatase activity on nucleoside 5'-monophosphates.</text>
</comment>
<dbReference type="Proteomes" id="UP000029628">
    <property type="component" value="Unassembled WGS sequence"/>
</dbReference>
<dbReference type="AlphaFoldDB" id="A0A096CRG9"/>
<dbReference type="GO" id="GO:0008253">
    <property type="term" value="F:5'-nucleotidase activity"/>
    <property type="evidence" value="ECO:0007669"/>
    <property type="project" value="UniProtKB-UniRule"/>
</dbReference>
<evidence type="ECO:0000313" key="9">
    <source>
        <dbReference type="EMBL" id="KGF47919.1"/>
    </source>
</evidence>
<feature type="binding site" evidence="7">
    <location>
        <position position="39"/>
    </location>
    <ligand>
        <name>a divalent metal cation</name>
        <dbReference type="ChEBI" id="CHEBI:60240"/>
    </ligand>
</feature>
<comment type="similarity">
    <text evidence="2 7">Belongs to the SurE nucleotidase family.</text>
</comment>
<evidence type="ECO:0000313" key="10">
    <source>
        <dbReference type="Proteomes" id="UP000029628"/>
    </source>
</evidence>
<evidence type="ECO:0000256" key="6">
    <source>
        <dbReference type="ARBA" id="ARBA00022801"/>
    </source>
</evidence>
<evidence type="ECO:0000256" key="5">
    <source>
        <dbReference type="ARBA" id="ARBA00022741"/>
    </source>
</evidence>
<dbReference type="EC" id="3.1.3.5" evidence="7"/>
<protein>
    <recommendedName>
        <fullName evidence="7">5'-nucleotidase SurE</fullName>
        <ecNumber evidence="7">3.1.3.5</ecNumber>
    </recommendedName>
    <alternativeName>
        <fullName evidence="7">Nucleoside 5'-monophosphate phosphohydrolase</fullName>
    </alternativeName>
</protein>
<gene>
    <name evidence="7" type="primary">surE</name>
    <name evidence="9" type="ORF">HMPREF0872_02185</name>
</gene>
<comment type="cofactor">
    <cofactor evidence="7">
        <name>a divalent metal cation</name>
        <dbReference type="ChEBI" id="CHEBI:60240"/>
    </cofactor>
    <text evidence="7">Binds 1 divalent metal cation per subunit.</text>
</comment>
<dbReference type="InterPro" id="IPR002828">
    <property type="entry name" value="SurE-like_Pase/nucleotidase"/>
</dbReference>
<keyword evidence="4 7" id="KW-0479">Metal-binding</keyword>
<dbReference type="NCBIfam" id="TIGR00087">
    <property type="entry name" value="surE"/>
    <property type="match status" value="1"/>
</dbReference>
<keyword evidence="10" id="KW-1185">Reference proteome</keyword>
<dbReference type="eggNOG" id="COG0496">
    <property type="taxonomic scope" value="Bacteria"/>
</dbReference>
<dbReference type="EMBL" id="JRNT01000006">
    <property type="protein sequence ID" value="KGF47919.1"/>
    <property type="molecule type" value="Genomic_DNA"/>
</dbReference>
<sequence length="253" mass="28804">MHILMTNDDGVEAKGLRDLADYLAKRHRVTVIAPAMEQSAKSHALTIDNPIHMKKIFTDRDALKIYSLTGTPTDCAKFALSYYLMEDMPDLFISGINHGYNLGSDAIYSGTIGAAMEGLFYGIPSLALSVEKYNANHVSTLFPFIETFITKFFLEHDYKGLLNVNIPYNGPYDWSRVRIASQGYQKYVNIIDHRIDTRGRNYFWVAGTVVKDFSEEDSDVYYSRNDMITVVPLTWAQEDIQGKKILKEIIKYP</sequence>
<dbReference type="SUPFAM" id="SSF64167">
    <property type="entry name" value="SurE-like"/>
    <property type="match status" value="1"/>
</dbReference>
<dbReference type="Pfam" id="PF01975">
    <property type="entry name" value="SurE"/>
    <property type="match status" value="1"/>
</dbReference>
<evidence type="ECO:0000256" key="7">
    <source>
        <dbReference type="HAMAP-Rule" id="MF_00060"/>
    </source>
</evidence>
<comment type="catalytic activity">
    <reaction evidence="1 7">
        <text>a ribonucleoside 5'-phosphate + H2O = a ribonucleoside + phosphate</text>
        <dbReference type="Rhea" id="RHEA:12484"/>
        <dbReference type="ChEBI" id="CHEBI:15377"/>
        <dbReference type="ChEBI" id="CHEBI:18254"/>
        <dbReference type="ChEBI" id="CHEBI:43474"/>
        <dbReference type="ChEBI" id="CHEBI:58043"/>
        <dbReference type="EC" id="3.1.3.5"/>
    </reaction>
</comment>
<proteinExistence type="inferred from homology"/>
<evidence type="ECO:0000256" key="2">
    <source>
        <dbReference type="ARBA" id="ARBA00011062"/>
    </source>
</evidence>
<dbReference type="InterPro" id="IPR036523">
    <property type="entry name" value="SurE-like_sf"/>
</dbReference>
<dbReference type="RefSeq" id="WP_038151487.1">
    <property type="nucleotide sequence ID" value="NZ_JRNT01000006.1"/>
</dbReference>
<feature type="domain" description="Survival protein SurE-like phosphatase/nucleotidase" evidence="8">
    <location>
        <begin position="3"/>
        <end position="187"/>
    </location>
</feature>
<feature type="binding site" evidence="7">
    <location>
        <position position="97"/>
    </location>
    <ligand>
        <name>a divalent metal cation</name>
        <dbReference type="ChEBI" id="CHEBI:60240"/>
    </ligand>
</feature>
<comment type="subcellular location">
    <subcellularLocation>
        <location evidence="7">Cytoplasm</location>
    </subcellularLocation>
</comment>
<evidence type="ECO:0000256" key="3">
    <source>
        <dbReference type="ARBA" id="ARBA00022490"/>
    </source>
</evidence>
<organism evidence="9 10">
    <name type="scientific">Veillonella montpellierensis DNF00314</name>
    <dbReference type="NCBI Taxonomy" id="1401067"/>
    <lineage>
        <taxon>Bacteria</taxon>
        <taxon>Bacillati</taxon>
        <taxon>Bacillota</taxon>
        <taxon>Negativicutes</taxon>
        <taxon>Veillonellales</taxon>
        <taxon>Veillonellaceae</taxon>
        <taxon>Veillonella</taxon>
    </lineage>
</organism>
<feature type="binding site" evidence="7">
    <location>
        <position position="9"/>
    </location>
    <ligand>
        <name>a divalent metal cation</name>
        <dbReference type="ChEBI" id="CHEBI:60240"/>
    </ligand>
</feature>
<dbReference type="HAMAP" id="MF_00060">
    <property type="entry name" value="SurE"/>
    <property type="match status" value="1"/>
</dbReference>
<reference evidence="9 10" key="1">
    <citation type="submission" date="2014-07" db="EMBL/GenBank/DDBJ databases">
        <authorList>
            <person name="McCorrison J."/>
            <person name="Sanka R."/>
            <person name="Torralba M."/>
            <person name="Gillis M."/>
            <person name="Haft D.H."/>
            <person name="Methe B."/>
            <person name="Sutton G."/>
            <person name="Nelson K.E."/>
        </authorList>
    </citation>
    <scope>NUCLEOTIDE SEQUENCE [LARGE SCALE GENOMIC DNA]</scope>
    <source>
        <strain evidence="9 10">DNF00314</strain>
    </source>
</reference>
<dbReference type="GO" id="GO:0008254">
    <property type="term" value="F:3'-nucleotidase activity"/>
    <property type="evidence" value="ECO:0007669"/>
    <property type="project" value="TreeGrafter"/>
</dbReference>
<dbReference type="PANTHER" id="PTHR30457:SF12">
    <property type="entry name" value="5'_3'-NUCLEOTIDASE SURE"/>
    <property type="match status" value="1"/>
</dbReference>
<evidence type="ECO:0000256" key="1">
    <source>
        <dbReference type="ARBA" id="ARBA00000815"/>
    </source>
</evidence>
<keyword evidence="3 7" id="KW-0963">Cytoplasm</keyword>
<name>A0A096CRG9_9FIRM</name>
<evidence type="ECO:0000259" key="8">
    <source>
        <dbReference type="Pfam" id="PF01975"/>
    </source>
</evidence>
<keyword evidence="6 7" id="KW-0378">Hydrolase</keyword>
<evidence type="ECO:0000256" key="4">
    <source>
        <dbReference type="ARBA" id="ARBA00022723"/>
    </source>
</evidence>
<dbReference type="InterPro" id="IPR030048">
    <property type="entry name" value="SurE"/>
</dbReference>
<dbReference type="Gene3D" id="3.40.1210.10">
    <property type="entry name" value="Survival protein SurE-like phosphatase/nucleotidase"/>
    <property type="match status" value="1"/>
</dbReference>
<dbReference type="GO" id="GO:0000166">
    <property type="term" value="F:nucleotide binding"/>
    <property type="evidence" value="ECO:0007669"/>
    <property type="project" value="UniProtKB-KW"/>
</dbReference>
<keyword evidence="5 7" id="KW-0547">Nucleotide-binding</keyword>
<dbReference type="GO" id="GO:0046872">
    <property type="term" value="F:metal ion binding"/>
    <property type="evidence" value="ECO:0007669"/>
    <property type="project" value="UniProtKB-UniRule"/>
</dbReference>
<feature type="binding site" evidence="7">
    <location>
        <position position="8"/>
    </location>
    <ligand>
        <name>a divalent metal cation</name>
        <dbReference type="ChEBI" id="CHEBI:60240"/>
    </ligand>
</feature>
<dbReference type="GO" id="GO:0005737">
    <property type="term" value="C:cytoplasm"/>
    <property type="evidence" value="ECO:0007669"/>
    <property type="project" value="UniProtKB-SubCell"/>
</dbReference>
<dbReference type="GO" id="GO:0004309">
    <property type="term" value="F:exopolyphosphatase activity"/>
    <property type="evidence" value="ECO:0007669"/>
    <property type="project" value="TreeGrafter"/>
</dbReference>